<keyword evidence="4" id="KW-0732">Signal</keyword>
<dbReference type="Proteomes" id="UP001266305">
    <property type="component" value="Unassembled WGS sequence"/>
</dbReference>
<dbReference type="Pfam" id="PF00041">
    <property type="entry name" value="fn3"/>
    <property type="match status" value="1"/>
</dbReference>
<comment type="subcellular location">
    <subcellularLocation>
        <location evidence="1">Membrane</location>
        <topology evidence="1">Single-pass type I membrane protein</topology>
    </subcellularLocation>
</comment>
<dbReference type="CDD" id="cd00063">
    <property type="entry name" value="FN3"/>
    <property type="match status" value="1"/>
</dbReference>
<dbReference type="InterPro" id="IPR013783">
    <property type="entry name" value="Ig-like_fold"/>
</dbReference>
<dbReference type="InterPro" id="IPR052672">
    <property type="entry name" value="Type1_Cytokine_Rcpt_Type2"/>
</dbReference>
<evidence type="ECO:0000256" key="5">
    <source>
        <dbReference type="ARBA" id="ARBA00022737"/>
    </source>
</evidence>
<evidence type="ECO:0000256" key="6">
    <source>
        <dbReference type="ARBA" id="ARBA00022989"/>
    </source>
</evidence>
<proteinExistence type="inferred from homology"/>
<feature type="domain" description="Fibronectin type-III" evidence="11">
    <location>
        <begin position="64"/>
        <end position="159"/>
    </location>
</feature>
<keyword evidence="9" id="KW-0325">Glycoprotein</keyword>
<organism evidence="12 13">
    <name type="scientific">Saguinus oedipus</name>
    <name type="common">Cotton-top tamarin</name>
    <name type="synonym">Oedipomidas oedipus</name>
    <dbReference type="NCBI Taxonomy" id="9490"/>
    <lineage>
        <taxon>Eukaryota</taxon>
        <taxon>Metazoa</taxon>
        <taxon>Chordata</taxon>
        <taxon>Craniata</taxon>
        <taxon>Vertebrata</taxon>
        <taxon>Euteleostomi</taxon>
        <taxon>Mammalia</taxon>
        <taxon>Eutheria</taxon>
        <taxon>Euarchontoglires</taxon>
        <taxon>Primates</taxon>
        <taxon>Haplorrhini</taxon>
        <taxon>Platyrrhini</taxon>
        <taxon>Cebidae</taxon>
        <taxon>Callitrichinae</taxon>
        <taxon>Saguinus</taxon>
    </lineage>
</organism>
<dbReference type="SUPFAM" id="SSF49265">
    <property type="entry name" value="Fibronectin type III"/>
    <property type="match status" value="1"/>
</dbReference>
<keyword evidence="13" id="KW-1185">Reference proteome</keyword>
<evidence type="ECO:0000313" key="12">
    <source>
        <dbReference type="EMBL" id="KAK2107265.1"/>
    </source>
</evidence>
<keyword evidence="8 12" id="KW-0675">Receptor</keyword>
<evidence type="ECO:0000259" key="11">
    <source>
        <dbReference type="PROSITE" id="PS50853"/>
    </source>
</evidence>
<evidence type="ECO:0000256" key="10">
    <source>
        <dbReference type="SAM" id="Phobius"/>
    </source>
</evidence>
<reference evidence="12 13" key="1">
    <citation type="submission" date="2023-05" db="EMBL/GenBank/DDBJ databases">
        <title>B98-5 Cell Line De Novo Hybrid Assembly: An Optical Mapping Approach.</title>
        <authorList>
            <person name="Kananen K."/>
            <person name="Auerbach J.A."/>
            <person name="Kautto E."/>
            <person name="Blachly J.S."/>
        </authorList>
    </citation>
    <scope>NUCLEOTIDE SEQUENCE [LARGE SCALE GENOMIC DNA]</scope>
    <source>
        <strain evidence="12">B95-8</strain>
        <tissue evidence="12">Cell line</tissue>
    </source>
</reference>
<gene>
    <name evidence="12" type="primary">IL6ST_2</name>
    <name evidence="12" type="ORF">P7K49_016779</name>
</gene>
<keyword evidence="3 10" id="KW-0812">Transmembrane</keyword>
<comment type="caution">
    <text evidence="12">The sequence shown here is derived from an EMBL/GenBank/DDBJ whole genome shotgun (WGS) entry which is preliminary data.</text>
</comment>
<dbReference type="SMART" id="SM00060">
    <property type="entry name" value="FN3"/>
    <property type="match status" value="1"/>
</dbReference>
<dbReference type="InterPro" id="IPR036116">
    <property type="entry name" value="FN3_sf"/>
</dbReference>
<evidence type="ECO:0000256" key="1">
    <source>
        <dbReference type="ARBA" id="ARBA00004479"/>
    </source>
</evidence>
<evidence type="ECO:0000256" key="3">
    <source>
        <dbReference type="ARBA" id="ARBA00022692"/>
    </source>
</evidence>
<dbReference type="PROSITE" id="PS50853">
    <property type="entry name" value="FN3"/>
    <property type="match status" value="1"/>
</dbReference>
<dbReference type="EMBL" id="JASSZA010000007">
    <property type="protein sequence ID" value="KAK2107265.1"/>
    <property type="molecule type" value="Genomic_DNA"/>
</dbReference>
<dbReference type="Gene3D" id="2.60.40.10">
    <property type="entry name" value="Immunoglobulins"/>
    <property type="match status" value="1"/>
</dbReference>
<evidence type="ECO:0000256" key="2">
    <source>
        <dbReference type="ARBA" id="ARBA00008921"/>
    </source>
</evidence>
<evidence type="ECO:0000313" key="13">
    <source>
        <dbReference type="Proteomes" id="UP001266305"/>
    </source>
</evidence>
<dbReference type="InterPro" id="IPR003961">
    <property type="entry name" value="FN3_dom"/>
</dbReference>
<evidence type="ECO:0000256" key="9">
    <source>
        <dbReference type="ARBA" id="ARBA00023180"/>
    </source>
</evidence>
<comment type="similarity">
    <text evidence="2">Belongs to the type I cytokine receptor family. Type 2 subfamily.</text>
</comment>
<sequence>MYLRGVCYQINHPVLQTGNKKLLLCITLKRELSREQKLFDNSDSSYADGPGSPESIKAYLKQAPPSKGPTVYTKKVGENEAVLEWDQLPVDVQNGFIRKYTIFYRTIIGNETAMNVDSSHTEHTLSSLSSDTLYLVRMTAYTDEGGKDGPEFTFTTPKFAQGEVGAIVMPVCLAFVVTTLLGVLFCFNKGD</sequence>
<dbReference type="PANTHER" id="PTHR48423">
    <property type="entry name" value="INTERLEUKIN-27 RECEPTOR SUBUNIT ALPHA"/>
    <property type="match status" value="1"/>
</dbReference>
<feature type="transmembrane region" description="Helical" evidence="10">
    <location>
        <begin position="164"/>
        <end position="187"/>
    </location>
</feature>
<evidence type="ECO:0000256" key="8">
    <source>
        <dbReference type="ARBA" id="ARBA00023170"/>
    </source>
</evidence>
<dbReference type="PANTHER" id="PTHR48423:SF1">
    <property type="entry name" value="INTERLEUKIN-27 RECEPTOR SUBUNIT ALPHA"/>
    <property type="match status" value="1"/>
</dbReference>
<keyword evidence="6 10" id="KW-1133">Transmembrane helix</keyword>
<keyword evidence="7 10" id="KW-0472">Membrane</keyword>
<evidence type="ECO:0000256" key="4">
    <source>
        <dbReference type="ARBA" id="ARBA00022729"/>
    </source>
</evidence>
<name>A0ABQ9VDU8_SAGOE</name>
<evidence type="ECO:0000256" key="7">
    <source>
        <dbReference type="ARBA" id="ARBA00023136"/>
    </source>
</evidence>
<accession>A0ABQ9VDU8</accession>
<keyword evidence="5" id="KW-0677">Repeat</keyword>
<protein>
    <submittedName>
        <fullName evidence="12">Interleukin-6 receptor subunit beta</fullName>
    </submittedName>
</protein>